<keyword evidence="3" id="KW-0813">Transport</keyword>
<evidence type="ECO:0000313" key="7">
    <source>
        <dbReference type="EMBL" id="RHC90150.1"/>
    </source>
</evidence>
<reference evidence="7 8" key="1">
    <citation type="submission" date="2018-08" db="EMBL/GenBank/DDBJ databases">
        <title>A genome reference for cultivated species of the human gut microbiota.</title>
        <authorList>
            <person name="Zou Y."/>
            <person name="Xue W."/>
            <person name="Luo G."/>
        </authorList>
    </citation>
    <scope>NUCLEOTIDE SEQUENCE [LARGE SCALE GENOMIC DNA]</scope>
    <source>
        <strain evidence="7 8">AM34-17</strain>
    </source>
</reference>
<keyword evidence="2 3" id="KW-0560">Oxidoreductase</keyword>
<keyword evidence="3" id="KW-0411">Iron-sulfur</keyword>
<dbReference type="GO" id="GO:0043805">
    <property type="term" value="F:indolepyruvate ferredoxin oxidoreductase activity"/>
    <property type="evidence" value="ECO:0007669"/>
    <property type="project" value="UniProtKB-UniRule"/>
</dbReference>
<dbReference type="PANTHER" id="PTHR43710">
    <property type="entry name" value="2-HYDROXYACYL-COA LYASE"/>
    <property type="match status" value="1"/>
</dbReference>
<feature type="domain" description="Thiamine pyrophosphate enzyme TPP-binding" evidence="5">
    <location>
        <begin position="380"/>
        <end position="513"/>
    </location>
</feature>
<name>A0A3R6HG82_9BACT</name>
<proteinExistence type="predicted"/>
<evidence type="ECO:0000256" key="1">
    <source>
        <dbReference type="ARBA" id="ARBA00022723"/>
    </source>
</evidence>
<keyword evidence="3" id="KW-0408">Iron</keyword>
<dbReference type="OrthoDB" id="9804603at2"/>
<sequence length="532" mass="58120">MEKHLFLGDEAVAQAAIDAGLSGVYAYPGTPSTEITEFIQGSAVAKERGIHCRWSTNEKTAMEAALGMSYAGKRALCCMKHVGLNVAADCFMNAAMSGVNGGMIIITADDPSMHSSQNEQDNRMYGNFAMIPMLEPASQQEAYDMVYDGFELSEKLGYPVLVRITTRMAHSRAGVVRREQKVENKMHTPEDGRQRFILLPALARKRFKTLIAAQDTFTAFSEASPYNAYFDGPNKELGIITTGIAFNYLSENYPDGFEHPVLKISQYPLPRKMVEKIVRECKEILVLEEGYPVVEEQLKGFLGIGIQVHGRLDGTLQRDGELTPDAVGKALGKRIESYYATPEVVEQRPPALCQGCGHRDMYEALNEVLAGYKGAKVFGDIGCYTLGALPPFRAIDTCIDMGASITMAKGASDAGVYPAVSVIGDSTFTHSGMTGLLDCVNENTNITIVISDNETTAMTGGQDSAGTGRIESICAGIGVDPAHIRVMVPLKKNYDEMKAIIREEIEYKGVSVLIPRRECIQTLTRKKKASRK</sequence>
<evidence type="ECO:0000259" key="5">
    <source>
        <dbReference type="Pfam" id="PF02775"/>
    </source>
</evidence>
<organism evidence="6 9">
    <name type="scientific">Parabacteroides merdae</name>
    <dbReference type="NCBI Taxonomy" id="46503"/>
    <lineage>
        <taxon>Bacteria</taxon>
        <taxon>Pseudomonadati</taxon>
        <taxon>Bacteroidota</taxon>
        <taxon>Bacteroidia</taxon>
        <taxon>Bacteroidales</taxon>
        <taxon>Tannerellaceae</taxon>
        <taxon>Parabacteroides</taxon>
    </lineage>
</organism>
<evidence type="ECO:0000259" key="4">
    <source>
        <dbReference type="Pfam" id="PF01855"/>
    </source>
</evidence>
<comment type="function">
    <text evidence="3">Catalyzes the ferredoxin-dependent oxidative decarboxylation of arylpyruvates.</text>
</comment>
<dbReference type="Proteomes" id="UP000286260">
    <property type="component" value="Unassembled WGS sequence"/>
</dbReference>
<dbReference type="GO" id="GO:0030976">
    <property type="term" value="F:thiamine pyrophosphate binding"/>
    <property type="evidence" value="ECO:0007669"/>
    <property type="project" value="InterPro"/>
</dbReference>
<dbReference type="PIRSF" id="PIRSF006439">
    <property type="entry name" value="Indolepyruvate_ferr_oxidored"/>
    <property type="match status" value="1"/>
</dbReference>
<dbReference type="GO" id="GO:0044281">
    <property type="term" value="P:small molecule metabolic process"/>
    <property type="evidence" value="ECO:0007669"/>
    <property type="project" value="UniProtKB-ARBA"/>
</dbReference>
<dbReference type="EMBL" id="QSII01000001">
    <property type="protein sequence ID" value="RHC90150.1"/>
    <property type="molecule type" value="Genomic_DNA"/>
</dbReference>
<dbReference type="GO" id="GO:0051539">
    <property type="term" value="F:4 iron, 4 sulfur cluster binding"/>
    <property type="evidence" value="ECO:0007669"/>
    <property type="project" value="UniProtKB-UniRule"/>
</dbReference>
<dbReference type="InterPro" id="IPR011766">
    <property type="entry name" value="TPP_enzyme_TPP-bd"/>
</dbReference>
<keyword evidence="1 3" id="KW-0479">Metal-binding</keyword>
<dbReference type="Gene3D" id="3.40.50.970">
    <property type="match status" value="2"/>
</dbReference>
<dbReference type="CDD" id="cd07034">
    <property type="entry name" value="TPP_PYR_PFOR_IOR-alpha_like"/>
    <property type="match status" value="1"/>
</dbReference>
<feature type="domain" description="Pyruvate flavodoxin/ferredoxin oxidoreductase pyrimidine binding" evidence="4">
    <location>
        <begin position="15"/>
        <end position="193"/>
    </location>
</feature>
<protein>
    <recommendedName>
        <fullName evidence="3">Indolepyruvate oxidoreductase subunit IorA</fullName>
        <shortName evidence="3">IOR</shortName>
        <ecNumber evidence="3">1.2.7.8</ecNumber>
    </recommendedName>
    <alternativeName>
        <fullName evidence="3">Indolepyruvate ferredoxin oxidoreductase subunit alpha</fullName>
    </alternativeName>
</protein>
<dbReference type="Pfam" id="PF01855">
    <property type="entry name" value="POR_N"/>
    <property type="match status" value="1"/>
</dbReference>
<keyword evidence="7" id="KW-0670">Pyruvate</keyword>
<dbReference type="Proteomes" id="UP001055114">
    <property type="component" value="Unassembled WGS sequence"/>
</dbReference>
<keyword evidence="3" id="KW-0004">4Fe-4S</keyword>
<reference evidence="6" key="2">
    <citation type="submission" date="2022-01" db="EMBL/GenBank/DDBJ databases">
        <title>Novel bile acid biosynthetic pathways are enriched in the microbiome of centenarians.</title>
        <authorList>
            <person name="Sato Y."/>
            <person name="Atarashi K."/>
            <person name="Plichta R.D."/>
            <person name="Arai Y."/>
            <person name="Sasajima S."/>
            <person name="Kearney M.S."/>
            <person name="Suda W."/>
            <person name="Takeshita K."/>
            <person name="Sasaki T."/>
            <person name="Okamoto S."/>
            <person name="Skelly N.A."/>
            <person name="Okamura Y."/>
            <person name="Vlamakis H."/>
            <person name="Li Y."/>
            <person name="Tanoue T."/>
            <person name="Takei H."/>
            <person name="Nittono H."/>
            <person name="Narushima S."/>
            <person name="Irie J."/>
            <person name="Itoh H."/>
            <person name="Moriya K."/>
            <person name="Sugiura Y."/>
            <person name="Suematsu M."/>
            <person name="Moritoki N."/>
            <person name="Shibata S."/>
            <person name="Littman R.D."/>
            <person name="Fischbach A.M."/>
            <person name="Uwamino Y."/>
            <person name="Inoue T."/>
            <person name="Honda A."/>
            <person name="Hattori M."/>
            <person name="Murai T."/>
            <person name="Xavier J.R."/>
            <person name="Hirose N."/>
            <person name="Honda K."/>
        </authorList>
    </citation>
    <scope>NUCLEOTIDE SEQUENCE</scope>
    <source>
        <strain evidence="6">CE91-St3</strain>
    </source>
</reference>
<dbReference type="RefSeq" id="WP_005636490.1">
    <property type="nucleotide sequence ID" value="NZ_BAABYG010000001.1"/>
</dbReference>
<dbReference type="Pfam" id="PF02775">
    <property type="entry name" value="TPP_enzyme_C"/>
    <property type="match status" value="1"/>
</dbReference>
<comment type="cofactor">
    <cofactor evidence="3">
        <name>[4Fe-4S] cluster</name>
        <dbReference type="ChEBI" id="CHEBI:49883"/>
    </cofactor>
    <text evidence="3">Binds 2 [4Fe-4S] clusters. In this family the first cluster has a non-standard and varying [4Fe-4S] binding motif CX(2)CX(2)CX(4-5)CP.</text>
</comment>
<dbReference type="InterPro" id="IPR017721">
    <property type="entry name" value="IorA"/>
</dbReference>
<dbReference type="EC" id="1.2.7.8" evidence="3"/>
<evidence type="ECO:0000256" key="2">
    <source>
        <dbReference type="ARBA" id="ARBA00023002"/>
    </source>
</evidence>
<dbReference type="SUPFAM" id="SSF52518">
    <property type="entry name" value="Thiamin diphosphate-binding fold (THDP-binding)"/>
    <property type="match status" value="2"/>
</dbReference>
<accession>A0A3R6HG82</accession>
<evidence type="ECO:0000313" key="9">
    <source>
        <dbReference type="Proteomes" id="UP001055114"/>
    </source>
</evidence>
<dbReference type="InterPro" id="IPR002880">
    <property type="entry name" value="Pyrv_Fd/Flavodoxin_OxRdtase_N"/>
</dbReference>
<dbReference type="GO" id="GO:0046872">
    <property type="term" value="F:metal ion binding"/>
    <property type="evidence" value="ECO:0007669"/>
    <property type="project" value="UniProtKB-UniRule"/>
</dbReference>
<dbReference type="InterPro" id="IPR029061">
    <property type="entry name" value="THDP-binding"/>
</dbReference>
<gene>
    <name evidence="6" type="ORF">CE91St3_10360</name>
    <name evidence="7" type="ORF">DW828_01020</name>
</gene>
<dbReference type="AlphaFoldDB" id="A0A3R6HG82"/>
<evidence type="ECO:0000313" key="6">
    <source>
        <dbReference type="EMBL" id="GKH71173.1"/>
    </source>
</evidence>
<comment type="caution">
    <text evidence="6">The sequence shown here is derived from an EMBL/GenBank/DDBJ whole genome shotgun (WGS) entry which is preliminary data.</text>
</comment>
<evidence type="ECO:0000256" key="3">
    <source>
        <dbReference type="PIRNR" id="PIRNR006439"/>
    </source>
</evidence>
<dbReference type="PANTHER" id="PTHR43710:SF5">
    <property type="entry name" value="INDOLEPYRUVATE FERREDOXIN OXIDOREDUCTASE ALPHA SUBUNIT"/>
    <property type="match status" value="1"/>
</dbReference>
<dbReference type="EMBL" id="BQNZ01000001">
    <property type="protein sequence ID" value="GKH71173.1"/>
    <property type="molecule type" value="Genomic_DNA"/>
</dbReference>
<comment type="catalytic activity">
    <reaction evidence="3">
        <text>indole-3-pyruvate + 2 oxidized [2Fe-2S]-[ferredoxin] + CoA = (indol-3-yl)acetyl-CoA + 2 reduced [2Fe-2S]-[ferredoxin] + CO2 + H(+)</text>
        <dbReference type="Rhea" id="RHEA:12645"/>
        <dbReference type="Rhea" id="RHEA-COMP:10000"/>
        <dbReference type="Rhea" id="RHEA-COMP:10001"/>
        <dbReference type="ChEBI" id="CHEBI:15378"/>
        <dbReference type="ChEBI" id="CHEBI:16526"/>
        <dbReference type="ChEBI" id="CHEBI:17640"/>
        <dbReference type="ChEBI" id="CHEBI:33737"/>
        <dbReference type="ChEBI" id="CHEBI:33738"/>
        <dbReference type="ChEBI" id="CHEBI:57271"/>
        <dbReference type="ChEBI" id="CHEBI:57287"/>
        <dbReference type="EC" id="1.2.7.8"/>
    </reaction>
</comment>
<dbReference type="FunFam" id="3.40.50.970:FF:000039">
    <property type="entry name" value="Indolepyruvate oxidoreductase subunit IorA"/>
    <property type="match status" value="1"/>
</dbReference>
<dbReference type="CDD" id="cd02008">
    <property type="entry name" value="TPP_IOR_alpha"/>
    <property type="match status" value="1"/>
</dbReference>
<keyword evidence="3" id="KW-0249">Electron transport</keyword>
<dbReference type="GeneID" id="49205025"/>
<evidence type="ECO:0000313" key="8">
    <source>
        <dbReference type="Proteomes" id="UP000286260"/>
    </source>
</evidence>
<dbReference type="InterPro" id="IPR045025">
    <property type="entry name" value="HACL1-like"/>
</dbReference>